<evidence type="ECO:0000313" key="1">
    <source>
        <dbReference type="EMBL" id="CAJ1965233.1"/>
    </source>
</evidence>
<name>A0AAD2G7M4_9STRA</name>
<evidence type="ECO:0000313" key="2">
    <source>
        <dbReference type="Proteomes" id="UP001295423"/>
    </source>
</evidence>
<dbReference type="AlphaFoldDB" id="A0AAD2G7M4"/>
<organism evidence="1 2">
    <name type="scientific">Cylindrotheca closterium</name>
    <dbReference type="NCBI Taxonomy" id="2856"/>
    <lineage>
        <taxon>Eukaryota</taxon>
        <taxon>Sar</taxon>
        <taxon>Stramenopiles</taxon>
        <taxon>Ochrophyta</taxon>
        <taxon>Bacillariophyta</taxon>
        <taxon>Bacillariophyceae</taxon>
        <taxon>Bacillariophycidae</taxon>
        <taxon>Bacillariales</taxon>
        <taxon>Bacillariaceae</taxon>
        <taxon>Cylindrotheca</taxon>
    </lineage>
</organism>
<sequence length="208" mass="23386">MINEEIVDLNNRTVALLQEQDFIEAIENSSMVLRRHREIYQTSSRQASSSGDDSLDKCMLRSGTDENRYYADNTFIYDHGIVIPTSANGVSSMVAAILIFNCALSHQLRAQQVSRGRSRHHLSSAKRLYELAHGVCNEDPNFLFHFVVINNIAVIDRRLGQNEISAQRFQQLLAVLMLLIDQGNTKRVRHVQGFLANVITTTDTAPAA</sequence>
<proteinExistence type="predicted"/>
<accession>A0AAD2G7M4</accession>
<reference evidence="1" key="1">
    <citation type="submission" date="2023-08" db="EMBL/GenBank/DDBJ databases">
        <authorList>
            <person name="Audoor S."/>
            <person name="Bilcke G."/>
        </authorList>
    </citation>
    <scope>NUCLEOTIDE SEQUENCE</scope>
</reference>
<gene>
    <name evidence="1" type="ORF">CYCCA115_LOCUS21014</name>
</gene>
<comment type="caution">
    <text evidence="1">The sequence shown here is derived from an EMBL/GenBank/DDBJ whole genome shotgun (WGS) entry which is preliminary data.</text>
</comment>
<dbReference type="Proteomes" id="UP001295423">
    <property type="component" value="Unassembled WGS sequence"/>
</dbReference>
<keyword evidence="2" id="KW-1185">Reference proteome</keyword>
<dbReference type="EMBL" id="CAKOGP040002202">
    <property type="protein sequence ID" value="CAJ1965233.1"/>
    <property type="molecule type" value="Genomic_DNA"/>
</dbReference>
<protein>
    <submittedName>
        <fullName evidence="1">Uncharacterized protein</fullName>
    </submittedName>
</protein>